<keyword evidence="6" id="KW-1185">Reference proteome</keyword>
<dbReference type="Pfam" id="PF09312">
    <property type="entry name" value="SurA_N"/>
    <property type="match status" value="1"/>
</dbReference>
<protein>
    <submittedName>
        <fullName evidence="5">Chaperone SurA</fullName>
        <ecNumber evidence="5">5.2.1.8</ecNumber>
    </submittedName>
</protein>
<keyword evidence="2" id="KW-0697">Rotamase</keyword>
<dbReference type="AlphaFoldDB" id="A0A447IE75"/>
<keyword evidence="5" id="KW-0413">Isomerase</keyword>
<dbReference type="EMBL" id="UZWD01000035">
    <property type="protein sequence ID" value="VDS05751.1"/>
    <property type="molecule type" value="Genomic_DNA"/>
</dbReference>
<evidence type="ECO:0000256" key="1">
    <source>
        <dbReference type="ARBA" id="ARBA00022729"/>
    </source>
</evidence>
<evidence type="ECO:0000313" key="6">
    <source>
        <dbReference type="Proteomes" id="UP000268844"/>
    </source>
</evidence>
<organism evidence="5 6">
    <name type="scientific">Devosia equisanguinis</name>
    <dbReference type="NCBI Taxonomy" id="2490941"/>
    <lineage>
        <taxon>Bacteria</taxon>
        <taxon>Pseudomonadati</taxon>
        <taxon>Pseudomonadota</taxon>
        <taxon>Alphaproteobacteria</taxon>
        <taxon>Hyphomicrobiales</taxon>
        <taxon>Devosiaceae</taxon>
        <taxon>Devosia</taxon>
    </lineage>
</organism>
<keyword evidence="3" id="KW-1133">Transmembrane helix</keyword>
<feature type="domain" description="SurA N-terminal" evidence="4">
    <location>
        <begin position="87"/>
        <end position="158"/>
    </location>
</feature>
<keyword evidence="1" id="KW-0732">Signal</keyword>
<accession>A0A447IE75</accession>
<feature type="transmembrane region" description="Helical" evidence="3">
    <location>
        <begin position="35"/>
        <end position="55"/>
    </location>
</feature>
<dbReference type="EC" id="5.2.1.8" evidence="5"/>
<keyword evidence="3" id="KW-0812">Transmembrane</keyword>
<proteinExistence type="predicted"/>
<dbReference type="InterPro" id="IPR050280">
    <property type="entry name" value="OMP_Chaperone_SurA"/>
</dbReference>
<dbReference type="SUPFAM" id="SSF109998">
    <property type="entry name" value="Triger factor/SurA peptide-binding domain-like"/>
    <property type="match status" value="1"/>
</dbReference>
<dbReference type="GO" id="GO:0003755">
    <property type="term" value="F:peptidyl-prolyl cis-trans isomerase activity"/>
    <property type="evidence" value="ECO:0007669"/>
    <property type="project" value="UniProtKB-KW"/>
</dbReference>
<sequence>MAVFIQQLTAQTRRLIEGGLQKADTNMTFASLRRVAGAAILGLAMAFTAVAPSFAATVVTVNGVQISDVQVDQRLRLFRLEGNNTGRNGAMEQLITEAIQMAEAKRLGVNVSNAQVDEAFLQIARNLKVSQDKLADMLRQGGINTDTLKDRLRAAIAWNAVVEGAVMSQVQISDAELDQRAASKIADYQNFDYILKEIIFVGQGSGARTGQANRYRSSFAGCDTAVDLSLTYTDAAVIDVGRRHATQLPDPIAKELAGLNVGGITKPRVVDSGVSMLAICEKVQAQDLTFVKSELEAEAGNSALKGKTEEYLATLRKNAKIIYN</sequence>
<reference evidence="5 6" key="1">
    <citation type="submission" date="2018-12" db="EMBL/GenBank/DDBJ databases">
        <authorList>
            <person name="Criscuolo A."/>
        </authorList>
    </citation>
    <scope>NUCLEOTIDE SEQUENCE [LARGE SCALE GENOMIC DNA]</scope>
    <source>
        <strain evidence="5">ACIP1116281</strain>
    </source>
</reference>
<evidence type="ECO:0000256" key="2">
    <source>
        <dbReference type="ARBA" id="ARBA00023110"/>
    </source>
</evidence>
<dbReference type="InterPro" id="IPR027304">
    <property type="entry name" value="Trigger_fact/SurA_dom_sf"/>
</dbReference>
<dbReference type="PANTHER" id="PTHR47637">
    <property type="entry name" value="CHAPERONE SURA"/>
    <property type="match status" value="1"/>
</dbReference>
<dbReference type="Proteomes" id="UP000268844">
    <property type="component" value="Unassembled WGS sequence"/>
</dbReference>
<evidence type="ECO:0000313" key="5">
    <source>
        <dbReference type="EMBL" id="VDS05751.1"/>
    </source>
</evidence>
<evidence type="ECO:0000259" key="4">
    <source>
        <dbReference type="Pfam" id="PF09312"/>
    </source>
</evidence>
<dbReference type="InterPro" id="IPR015391">
    <property type="entry name" value="SurA_N"/>
</dbReference>
<evidence type="ECO:0000256" key="3">
    <source>
        <dbReference type="SAM" id="Phobius"/>
    </source>
</evidence>
<name>A0A447IE75_9HYPH</name>
<dbReference type="Gene3D" id="1.10.4030.10">
    <property type="entry name" value="Porin chaperone SurA, peptide-binding domain"/>
    <property type="match status" value="1"/>
</dbReference>
<dbReference type="PANTHER" id="PTHR47637:SF1">
    <property type="entry name" value="CHAPERONE SURA"/>
    <property type="match status" value="1"/>
</dbReference>
<keyword evidence="3" id="KW-0472">Membrane</keyword>
<gene>
    <name evidence="5" type="primary">surA</name>
    <name evidence="5" type="ORF">DEVEQU_02894</name>
</gene>